<name>A0A8C0ILT5_CHEAB</name>
<dbReference type="Ensembl" id="ENSCABT00000006086.1">
    <property type="protein sequence ID" value="ENSCABP00000005597.1"/>
    <property type="gene ID" value="ENSCABG00000004219.1"/>
</dbReference>
<dbReference type="AlphaFoldDB" id="A0A8C0ILT5"/>
<proteinExistence type="predicted"/>
<reference evidence="1" key="2">
    <citation type="submission" date="2025-09" db="UniProtKB">
        <authorList>
            <consortium name="Ensembl"/>
        </authorList>
    </citation>
    <scope>IDENTIFICATION</scope>
</reference>
<organism evidence="1 2">
    <name type="scientific">Chelonoidis abingdonii</name>
    <name type="common">Abingdon island giant tortoise</name>
    <name type="synonym">Testudo abingdonii</name>
    <dbReference type="NCBI Taxonomy" id="106734"/>
    <lineage>
        <taxon>Eukaryota</taxon>
        <taxon>Metazoa</taxon>
        <taxon>Chordata</taxon>
        <taxon>Craniata</taxon>
        <taxon>Vertebrata</taxon>
        <taxon>Euteleostomi</taxon>
        <taxon>Archelosauria</taxon>
        <taxon>Testudinata</taxon>
        <taxon>Testudines</taxon>
        <taxon>Cryptodira</taxon>
        <taxon>Durocryptodira</taxon>
        <taxon>Testudinoidea</taxon>
        <taxon>Testudinidae</taxon>
        <taxon>Chelonoidis</taxon>
    </lineage>
</organism>
<reference evidence="1" key="1">
    <citation type="submission" date="2025-08" db="UniProtKB">
        <authorList>
            <consortium name="Ensembl"/>
        </authorList>
    </citation>
    <scope>IDENTIFICATION</scope>
</reference>
<dbReference type="Proteomes" id="UP000694404">
    <property type="component" value="Unplaced"/>
</dbReference>
<keyword evidence="2" id="KW-1185">Reference proteome</keyword>
<evidence type="ECO:0000313" key="2">
    <source>
        <dbReference type="Proteomes" id="UP000694404"/>
    </source>
</evidence>
<accession>A0A8C0ILT5</accession>
<evidence type="ECO:0000313" key="1">
    <source>
        <dbReference type="Ensembl" id="ENSCABP00000005597.1"/>
    </source>
</evidence>
<dbReference type="GeneTree" id="ENSGT00940000162364"/>
<sequence>MSSQPERTSVQTAEISMWTLVAAIQAVERKMDSFATRLLSLEGRTGMAEKKIFECEKTELEFGNQLESKWTVLGTLIQEYGLLQRRLENMENLLKNRNFWILRLSPGINGEVPKVAPLTSRPAKESLFREERSTVPGAMLFRGKGKLLRSAVGTVLVTVPQSIVVPPGDFLLCPHSLPNLGSSPPRSPSDPA</sequence>
<protein>
    <submittedName>
        <fullName evidence="1">Uncharacterized protein</fullName>
    </submittedName>
</protein>